<dbReference type="AlphaFoldDB" id="A0A533I485"/>
<evidence type="ECO:0000256" key="1">
    <source>
        <dbReference type="ARBA" id="ARBA00008984"/>
    </source>
</evidence>
<dbReference type="SUPFAM" id="SSF64307">
    <property type="entry name" value="SirA-like"/>
    <property type="match status" value="1"/>
</dbReference>
<protein>
    <submittedName>
        <fullName evidence="3">Sulfurtransferase TusA family protein</fullName>
    </submittedName>
</protein>
<dbReference type="PANTHER" id="PTHR33279">
    <property type="entry name" value="SULFUR CARRIER PROTEIN YEDF-RELATED"/>
    <property type="match status" value="1"/>
</dbReference>
<evidence type="ECO:0000313" key="4">
    <source>
        <dbReference type="Proteomes" id="UP000315344"/>
    </source>
</evidence>
<dbReference type="PROSITE" id="PS01148">
    <property type="entry name" value="UPF0033"/>
    <property type="match status" value="1"/>
</dbReference>
<dbReference type="InterPro" id="IPR001455">
    <property type="entry name" value="TusA-like"/>
</dbReference>
<keyword evidence="3" id="KW-0808">Transferase</keyword>
<sequence>MVPQRCSGRGVVIEIDARGLLCPLPVLRLRKSLIELPPGTRVALIATDQMAAVDVPHFCTEAGHSLISVTDLDGATRYEVMRGDTFACRAPA</sequence>
<dbReference type="GO" id="GO:0016740">
    <property type="term" value="F:transferase activity"/>
    <property type="evidence" value="ECO:0007669"/>
    <property type="project" value="UniProtKB-KW"/>
</dbReference>
<dbReference type="CDD" id="cd00291">
    <property type="entry name" value="SirA_YedF_YeeD"/>
    <property type="match status" value="1"/>
</dbReference>
<reference evidence="3 4" key="1">
    <citation type="journal article" date="2017" name="Nat. Commun.">
        <title>In situ click chemistry generation of cyclooxygenase-2 inhibitors.</title>
        <authorList>
            <person name="Bhardwaj A."/>
            <person name="Kaur J."/>
            <person name="Wuest M."/>
            <person name="Wuest F."/>
        </authorList>
    </citation>
    <scope>NUCLEOTIDE SEQUENCE [LARGE SCALE GENOMIC DNA]</scope>
    <source>
        <strain evidence="3">S2_012_000_R3_94</strain>
    </source>
</reference>
<dbReference type="Pfam" id="PF01206">
    <property type="entry name" value="TusA"/>
    <property type="match status" value="1"/>
</dbReference>
<name>A0A533I485_PARDE</name>
<evidence type="ECO:0000259" key="2">
    <source>
        <dbReference type="PROSITE" id="PS01148"/>
    </source>
</evidence>
<accession>A0A533I485</accession>
<organism evidence="3 4">
    <name type="scientific">Paracoccus denitrificans</name>
    <dbReference type="NCBI Taxonomy" id="266"/>
    <lineage>
        <taxon>Bacteria</taxon>
        <taxon>Pseudomonadati</taxon>
        <taxon>Pseudomonadota</taxon>
        <taxon>Alphaproteobacteria</taxon>
        <taxon>Rhodobacterales</taxon>
        <taxon>Paracoccaceae</taxon>
        <taxon>Paracoccus</taxon>
    </lineage>
</organism>
<comment type="similarity">
    <text evidence="1">Belongs to the sulfur carrier protein TusA family.</text>
</comment>
<proteinExistence type="inferred from homology"/>
<feature type="domain" description="UPF0033" evidence="2">
    <location>
        <begin position="15"/>
        <end position="39"/>
    </location>
</feature>
<evidence type="ECO:0000313" key="3">
    <source>
        <dbReference type="EMBL" id="TKW66479.1"/>
    </source>
</evidence>
<gene>
    <name evidence="3" type="ORF">DI616_11025</name>
</gene>
<dbReference type="Proteomes" id="UP000315344">
    <property type="component" value="Unassembled WGS sequence"/>
</dbReference>
<dbReference type="InterPro" id="IPR036868">
    <property type="entry name" value="TusA-like_sf"/>
</dbReference>
<dbReference type="EMBL" id="VAFL01000007">
    <property type="protein sequence ID" value="TKW66479.1"/>
    <property type="molecule type" value="Genomic_DNA"/>
</dbReference>
<comment type="caution">
    <text evidence="3">The sequence shown here is derived from an EMBL/GenBank/DDBJ whole genome shotgun (WGS) entry which is preliminary data.</text>
</comment>
<dbReference type="Gene3D" id="3.30.110.40">
    <property type="entry name" value="TusA-like domain"/>
    <property type="match status" value="1"/>
</dbReference>
<dbReference type="PANTHER" id="PTHR33279:SF2">
    <property type="entry name" value="SULFUR CARRIER PROTEIN TUSA"/>
    <property type="match status" value="1"/>
</dbReference>